<evidence type="ECO:0000256" key="3">
    <source>
        <dbReference type="ARBA" id="ARBA00022598"/>
    </source>
</evidence>
<dbReference type="PANTHER" id="PTHR38761:SF1">
    <property type="entry name" value="GLUTAMATE--CYSTEINE LIGASE"/>
    <property type="match status" value="1"/>
</dbReference>
<evidence type="ECO:0000256" key="5">
    <source>
        <dbReference type="ARBA" id="ARBA00022741"/>
    </source>
</evidence>
<protein>
    <recommendedName>
        <fullName evidence="8">Glutamate--cysteine ligase</fullName>
        <ecNumber evidence="8">6.3.2.2</ecNumber>
    </recommendedName>
    <alternativeName>
        <fullName evidence="8">Gamma-ECS</fullName>
        <shortName evidence="8">GCS</shortName>
    </alternativeName>
    <alternativeName>
        <fullName evidence="8">Gamma-glutamylcysteine synthetase</fullName>
    </alternativeName>
</protein>
<dbReference type="Proteomes" id="UP000254572">
    <property type="component" value="Unassembled WGS sequence"/>
</dbReference>
<sequence>MPPNPYGPTTMHTLPLAHGNIGIERETLRTNPDATLASTAHPAALGSAYTHPNITTDYAETLLELVTDPHPTPDAAYAQLLSLHRYCAQHIDDEQLWPGSMPCILPASDDAIAIGYYGTSNGGKMRRLYREGLAHRYGKTMQMISGIHYNYSPPAALWQALAARDGETVTQDYINRRYMGALRANSRHAWLINYLYGASPTVHDSFRPAHNILEPLAAHTLGWRGATSLRMSELGYQNKTAFTVSNNDLATYVRDLASAVATPAPRFEHIGLYHADGSRKQISTHILQIANEYYAAARPKQPLRNNELPTLALATRGIAYLELRLTDINPEDPCGISPAQLKVLETYLLYCILHPEGPQDHAVRDENDHNRLRTACCGLSGGFSLKQARRDRPIQDAALELLAAMQPIAARLDAERGGNASTDALAALTREVADKTHLPYRAQVGNREGFLAYHLAWRDKHHATLHQPLPEAERAALAAQAAASLSKQAEIEARPQEDFETYLREHFAPLQQLLD</sequence>
<dbReference type="EMBL" id="UFUW01000001">
    <property type="protein sequence ID" value="SUX23977.1"/>
    <property type="molecule type" value="Genomic_DNA"/>
</dbReference>
<dbReference type="InterPro" id="IPR014746">
    <property type="entry name" value="Gln_synth/guanido_kin_cat_dom"/>
</dbReference>
<evidence type="ECO:0000256" key="2">
    <source>
        <dbReference type="ARBA" id="ARBA00008772"/>
    </source>
</evidence>
<comment type="catalytic activity">
    <reaction evidence="7 8 9">
        <text>L-cysteine + L-glutamate + ATP = gamma-L-glutamyl-L-cysteine + ADP + phosphate + H(+)</text>
        <dbReference type="Rhea" id="RHEA:13285"/>
        <dbReference type="ChEBI" id="CHEBI:15378"/>
        <dbReference type="ChEBI" id="CHEBI:29985"/>
        <dbReference type="ChEBI" id="CHEBI:30616"/>
        <dbReference type="ChEBI" id="CHEBI:35235"/>
        <dbReference type="ChEBI" id="CHEBI:43474"/>
        <dbReference type="ChEBI" id="CHEBI:58173"/>
        <dbReference type="ChEBI" id="CHEBI:456216"/>
        <dbReference type="EC" id="6.3.2.2"/>
    </reaction>
</comment>
<dbReference type="HAMAP" id="MF_00578">
    <property type="entry name" value="Glu_cys_ligase"/>
    <property type="match status" value="1"/>
</dbReference>
<organism evidence="11 12">
    <name type="scientific">Cardiobacterium valvarum</name>
    <dbReference type="NCBI Taxonomy" id="194702"/>
    <lineage>
        <taxon>Bacteria</taxon>
        <taxon>Pseudomonadati</taxon>
        <taxon>Pseudomonadota</taxon>
        <taxon>Gammaproteobacteria</taxon>
        <taxon>Cardiobacteriales</taxon>
        <taxon>Cardiobacteriaceae</taxon>
        <taxon>Cardiobacterium</taxon>
    </lineage>
</organism>
<dbReference type="GO" id="GO:0005829">
    <property type="term" value="C:cytosol"/>
    <property type="evidence" value="ECO:0007669"/>
    <property type="project" value="TreeGrafter"/>
</dbReference>
<keyword evidence="12" id="KW-1185">Reference proteome</keyword>
<dbReference type="PANTHER" id="PTHR38761">
    <property type="entry name" value="GLUTAMATE--CYSTEINE LIGASE"/>
    <property type="match status" value="1"/>
</dbReference>
<accession>A0A381EAZ9</accession>
<evidence type="ECO:0000256" key="1">
    <source>
        <dbReference type="ARBA" id="ARBA00005006"/>
    </source>
</evidence>
<dbReference type="SUPFAM" id="SSF55931">
    <property type="entry name" value="Glutamine synthetase/guanido kinase"/>
    <property type="match status" value="1"/>
</dbReference>
<reference evidence="11 12" key="1">
    <citation type="submission" date="2018-06" db="EMBL/GenBank/DDBJ databases">
        <authorList>
            <consortium name="Pathogen Informatics"/>
            <person name="Doyle S."/>
        </authorList>
    </citation>
    <scope>NUCLEOTIDE SEQUENCE [LARGE SCALE GENOMIC DNA]</scope>
    <source>
        <strain evidence="11 12">NCTC13294</strain>
    </source>
</reference>
<comment type="similarity">
    <text evidence="2 8">Belongs to the glutamate--cysteine ligase type 1 family. Type 1 subfamily.</text>
</comment>
<evidence type="ECO:0000313" key="11">
    <source>
        <dbReference type="EMBL" id="SUX23977.1"/>
    </source>
</evidence>
<dbReference type="GO" id="GO:0006750">
    <property type="term" value="P:glutathione biosynthetic process"/>
    <property type="evidence" value="ECO:0007669"/>
    <property type="project" value="UniProtKB-UniRule"/>
</dbReference>
<keyword evidence="4 8" id="KW-0317">Glutathione biosynthesis</keyword>
<gene>
    <name evidence="8 11" type="primary">gshA</name>
    <name evidence="11" type="ORF">NCTC13294_01640</name>
</gene>
<keyword evidence="6 8" id="KW-0067">ATP-binding</keyword>
<evidence type="ECO:0000256" key="9">
    <source>
        <dbReference type="RuleBase" id="RU004391"/>
    </source>
</evidence>
<evidence type="ECO:0000313" key="12">
    <source>
        <dbReference type="Proteomes" id="UP000254572"/>
    </source>
</evidence>
<dbReference type="UniPathway" id="UPA00142">
    <property type="reaction ID" value="UER00209"/>
</dbReference>
<dbReference type="Pfam" id="PF04262">
    <property type="entry name" value="Glu_cys_ligase"/>
    <property type="match status" value="1"/>
</dbReference>
<dbReference type="GO" id="GO:0046872">
    <property type="term" value="F:metal ion binding"/>
    <property type="evidence" value="ECO:0007669"/>
    <property type="project" value="TreeGrafter"/>
</dbReference>
<dbReference type="OrthoDB" id="9803907at2"/>
<proteinExistence type="inferred from homology"/>
<comment type="pathway">
    <text evidence="1 8 9">Sulfur metabolism; glutathione biosynthesis; glutathione from L-cysteine and L-glutamate: step 1/2.</text>
</comment>
<dbReference type="NCBIfam" id="TIGR01434">
    <property type="entry name" value="glu_cys_ligase"/>
    <property type="match status" value="1"/>
</dbReference>
<dbReference type="EC" id="6.3.2.2" evidence="8"/>
<dbReference type="GO" id="GO:0005524">
    <property type="term" value="F:ATP binding"/>
    <property type="evidence" value="ECO:0007669"/>
    <property type="project" value="UniProtKB-KW"/>
</dbReference>
<name>A0A381EAZ9_9GAMM</name>
<dbReference type="InterPro" id="IPR007370">
    <property type="entry name" value="Glu_cys_ligase"/>
</dbReference>
<evidence type="ECO:0000256" key="6">
    <source>
        <dbReference type="ARBA" id="ARBA00022840"/>
    </source>
</evidence>
<evidence type="ECO:0000259" key="10">
    <source>
        <dbReference type="Pfam" id="PF04262"/>
    </source>
</evidence>
<evidence type="ECO:0000256" key="4">
    <source>
        <dbReference type="ARBA" id="ARBA00022684"/>
    </source>
</evidence>
<dbReference type="Gene3D" id="3.30.590.20">
    <property type="match status" value="1"/>
</dbReference>
<evidence type="ECO:0000256" key="8">
    <source>
        <dbReference type="HAMAP-Rule" id="MF_00578"/>
    </source>
</evidence>
<feature type="domain" description="Glutamate--cysteine ligase" evidence="10">
    <location>
        <begin position="16"/>
        <end position="370"/>
    </location>
</feature>
<dbReference type="GO" id="GO:0004357">
    <property type="term" value="F:glutamate-cysteine ligase activity"/>
    <property type="evidence" value="ECO:0007669"/>
    <property type="project" value="UniProtKB-UniRule"/>
</dbReference>
<keyword evidence="3 8" id="KW-0436">Ligase</keyword>
<dbReference type="AlphaFoldDB" id="A0A381EAZ9"/>
<dbReference type="InterPro" id="IPR006334">
    <property type="entry name" value="Glut_cys_ligase"/>
</dbReference>
<keyword evidence="5 8" id="KW-0547">Nucleotide-binding</keyword>
<evidence type="ECO:0000256" key="7">
    <source>
        <dbReference type="ARBA" id="ARBA00048819"/>
    </source>
</evidence>